<protein>
    <recommendedName>
        <fullName evidence="5">Periplasmic heavy metal sensor</fullName>
    </recommendedName>
</protein>
<feature type="region of interest" description="Disordered" evidence="1">
    <location>
        <begin position="122"/>
        <end position="146"/>
    </location>
</feature>
<keyword evidence="4" id="KW-1185">Reference proteome</keyword>
<sequence>MNKHLYFPLLVLLLSVTGLSGTFGQEAAKSKKEREETVGRELGLDKDKSARLVERQEKYRVQVTAVLQDTSLRPQQRSARLKALAQEHRAALNILLTPQQREKMSAALASRNGARLAAHRKEIESRLPAKNGKRSALDSTNVKTKN</sequence>
<evidence type="ECO:0000313" key="4">
    <source>
        <dbReference type="Proteomes" id="UP001597461"/>
    </source>
</evidence>
<gene>
    <name evidence="3" type="ORF">ACFSR6_09225</name>
</gene>
<reference evidence="4" key="1">
    <citation type="journal article" date="2019" name="Int. J. Syst. Evol. Microbiol.">
        <title>The Global Catalogue of Microorganisms (GCM) 10K type strain sequencing project: providing services to taxonomists for standard genome sequencing and annotation.</title>
        <authorList>
            <consortium name="The Broad Institute Genomics Platform"/>
            <consortium name="The Broad Institute Genome Sequencing Center for Infectious Disease"/>
            <person name="Wu L."/>
            <person name="Ma J."/>
        </authorList>
    </citation>
    <scope>NUCLEOTIDE SEQUENCE [LARGE SCALE GENOMIC DNA]</scope>
    <source>
        <strain evidence="4">KCTC 42866</strain>
    </source>
</reference>
<keyword evidence="2" id="KW-0732">Signal</keyword>
<dbReference type="Proteomes" id="UP001597461">
    <property type="component" value="Unassembled WGS sequence"/>
</dbReference>
<feature type="signal peptide" evidence="2">
    <location>
        <begin position="1"/>
        <end position="20"/>
    </location>
</feature>
<evidence type="ECO:0000256" key="1">
    <source>
        <dbReference type="SAM" id="MobiDB-lite"/>
    </source>
</evidence>
<organism evidence="3 4">
    <name type="scientific">Pedobacter vanadiisoli</name>
    <dbReference type="NCBI Taxonomy" id="1761975"/>
    <lineage>
        <taxon>Bacteria</taxon>
        <taxon>Pseudomonadati</taxon>
        <taxon>Bacteroidota</taxon>
        <taxon>Sphingobacteriia</taxon>
        <taxon>Sphingobacteriales</taxon>
        <taxon>Sphingobacteriaceae</taxon>
        <taxon>Pedobacter</taxon>
    </lineage>
</organism>
<accession>A0ABW5MKB9</accession>
<dbReference type="RefSeq" id="WP_379077976.1">
    <property type="nucleotide sequence ID" value="NZ_JBHULL010000008.1"/>
</dbReference>
<name>A0ABW5MKB9_9SPHI</name>
<feature type="compositionally biased region" description="Polar residues" evidence="1">
    <location>
        <begin position="137"/>
        <end position="146"/>
    </location>
</feature>
<feature type="chain" id="PRO_5046637191" description="Periplasmic heavy metal sensor" evidence="2">
    <location>
        <begin position="21"/>
        <end position="146"/>
    </location>
</feature>
<evidence type="ECO:0000256" key="2">
    <source>
        <dbReference type="SAM" id="SignalP"/>
    </source>
</evidence>
<proteinExistence type="predicted"/>
<comment type="caution">
    <text evidence="3">The sequence shown here is derived from an EMBL/GenBank/DDBJ whole genome shotgun (WGS) entry which is preliminary data.</text>
</comment>
<evidence type="ECO:0000313" key="3">
    <source>
        <dbReference type="EMBL" id="MFD2582668.1"/>
    </source>
</evidence>
<dbReference type="EMBL" id="JBHULL010000008">
    <property type="protein sequence ID" value="MFD2582668.1"/>
    <property type="molecule type" value="Genomic_DNA"/>
</dbReference>
<evidence type="ECO:0008006" key="5">
    <source>
        <dbReference type="Google" id="ProtNLM"/>
    </source>
</evidence>